<feature type="region of interest" description="Disordered" evidence="1">
    <location>
        <begin position="601"/>
        <end position="634"/>
    </location>
</feature>
<name>A0A2B7YGU9_POLH7</name>
<dbReference type="OrthoDB" id="4197684at2759"/>
<organism evidence="3 4">
    <name type="scientific">Polytolypa hystricis (strain UAMH7299)</name>
    <dbReference type="NCBI Taxonomy" id="1447883"/>
    <lineage>
        <taxon>Eukaryota</taxon>
        <taxon>Fungi</taxon>
        <taxon>Dikarya</taxon>
        <taxon>Ascomycota</taxon>
        <taxon>Pezizomycotina</taxon>
        <taxon>Eurotiomycetes</taxon>
        <taxon>Eurotiomycetidae</taxon>
        <taxon>Onygenales</taxon>
        <taxon>Onygenales incertae sedis</taxon>
        <taxon>Polytolypa</taxon>
    </lineage>
</organism>
<keyword evidence="3" id="KW-0808">Transferase</keyword>
<dbReference type="InterPro" id="IPR000719">
    <property type="entry name" value="Prot_kinase_dom"/>
</dbReference>
<dbReference type="PANTHER" id="PTHR44305:SF24">
    <property type="entry name" value="TYROSINE-PROTEIN KINASE C03B1.5-RELATED"/>
    <property type="match status" value="1"/>
</dbReference>
<evidence type="ECO:0000256" key="1">
    <source>
        <dbReference type="SAM" id="MobiDB-lite"/>
    </source>
</evidence>
<keyword evidence="3" id="KW-0418">Kinase</keyword>
<feature type="compositionally biased region" description="Polar residues" evidence="1">
    <location>
        <begin position="725"/>
        <end position="740"/>
    </location>
</feature>
<dbReference type="PANTHER" id="PTHR44305">
    <property type="entry name" value="SI:DKEY-192D15.2-RELATED"/>
    <property type="match status" value="1"/>
</dbReference>
<feature type="domain" description="Protein kinase" evidence="2">
    <location>
        <begin position="124"/>
        <end position="577"/>
    </location>
</feature>
<dbReference type="STRING" id="1447883.A0A2B7YGU9"/>
<reference evidence="3 4" key="1">
    <citation type="submission" date="2017-10" db="EMBL/GenBank/DDBJ databases">
        <title>Comparative genomics in systemic dimorphic fungi from Ajellomycetaceae.</title>
        <authorList>
            <person name="Munoz J.F."/>
            <person name="Mcewen J.G."/>
            <person name="Clay O.K."/>
            <person name="Cuomo C.A."/>
        </authorList>
    </citation>
    <scope>NUCLEOTIDE SEQUENCE [LARGE SCALE GENOMIC DNA]</scope>
    <source>
        <strain evidence="3 4">UAMH7299</strain>
    </source>
</reference>
<keyword evidence="4" id="KW-1185">Reference proteome</keyword>
<dbReference type="GO" id="GO:0005524">
    <property type="term" value="F:ATP binding"/>
    <property type="evidence" value="ECO:0007669"/>
    <property type="project" value="InterPro"/>
</dbReference>
<proteinExistence type="predicted"/>
<feature type="compositionally biased region" description="Low complexity" evidence="1">
    <location>
        <begin position="353"/>
        <end position="365"/>
    </location>
</feature>
<protein>
    <submittedName>
        <fullName evidence="3">Serine/threonine protein kinase</fullName>
    </submittedName>
</protein>
<dbReference type="SMART" id="SM00220">
    <property type="entry name" value="S_TKc"/>
    <property type="match status" value="1"/>
</dbReference>
<comment type="caution">
    <text evidence="3">The sequence shown here is derived from an EMBL/GenBank/DDBJ whole genome shotgun (WGS) entry which is preliminary data.</text>
</comment>
<dbReference type="Proteomes" id="UP000224634">
    <property type="component" value="Unassembled WGS sequence"/>
</dbReference>
<dbReference type="Gene3D" id="1.10.510.10">
    <property type="entry name" value="Transferase(Phosphotransferase) domain 1"/>
    <property type="match status" value="1"/>
</dbReference>
<evidence type="ECO:0000313" key="3">
    <source>
        <dbReference type="EMBL" id="PGH23314.1"/>
    </source>
</evidence>
<dbReference type="PROSITE" id="PS50011">
    <property type="entry name" value="PROTEIN_KINASE_DOM"/>
    <property type="match status" value="1"/>
</dbReference>
<evidence type="ECO:0000313" key="4">
    <source>
        <dbReference type="Proteomes" id="UP000224634"/>
    </source>
</evidence>
<dbReference type="EMBL" id="PDNA01000025">
    <property type="protein sequence ID" value="PGH23314.1"/>
    <property type="molecule type" value="Genomic_DNA"/>
</dbReference>
<evidence type="ECO:0000259" key="2">
    <source>
        <dbReference type="PROSITE" id="PS50011"/>
    </source>
</evidence>
<feature type="region of interest" description="Disordered" evidence="1">
    <location>
        <begin position="331"/>
        <end position="405"/>
    </location>
</feature>
<feature type="compositionally biased region" description="Polar residues" evidence="1">
    <location>
        <begin position="681"/>
        <end position="713"/>
    </location>
</feature>
<dbReference type="AlphaFoldDB" id="A0A2B7YGU9"/>
<gene>
    <name evidence="3" type="ORF">AJ80_02566</name>
</gene>
<feature type="region of interest" description="Disordered" evidence="1">
    <location>
        <begin position="676"/>
        <end position="713"/>
    </location>
</feature>
<dbReference type="InterPro" id="IPR011009">
    <property type="entry name" value="Kinase-like_dom_sf"/>
</dbReference>
<dbReference type="InterPro" id="IPR053083">
    <property type="entry name" value="TF_kinase-domain_protein"/>
</dbReference>
<keyword evidence="3" id="KW-0723">Serine/threonine-protein kinase</keyword>
<dbReference type="GO" id="GO:0004674">
    <property type="term" value="F:protein serine/threonine kinase activity"/>
    <property type="evidence" value="ECO:0007669"/>
    <property type="project" value="UniProtKB-KW"/>
</dbReference>
<accession>A0A2B7YGU9</accession>
<feature type="region of interest" description="Disordered" evidence="1">
    <location>
        <begin position="725"/>
        <end position="744"/>
    </location>
</feature>
<dbReference type="SUPFAM" id="SSF56112">
    <property type="entry name" value="Protein kinase-like (PK-like)"/>
    <property type="match status" value="1"/>
</dbReference>
<sequence>MAEFNSLWWPDERVNRTLSREYIASCLPSELHSKLERTPSFGDDLTDDTYLDWILDKARKLFLILNDIGIPERIFFLVDETYDDADLPIASHSVDLFRLSPAGEDVSLESRFFKAQWRFLVRGIKAGEHVKYGSNEGVPVDLVAHRIGLPLTSKDQIDKVVVTGATCRHCLRISLPVGHTSHILEEDEILREVESLKRLAHEHLISIYSSYFVDDSVNVLLSESPEYSLKSFLNDKPQAFKRLSKADRNSLMLNWPHCLSNAVAWLHAHGHAHGAIRPSNIMMDSNNRIFLGLFDAFNTLIPLTKPNDMEAYQYAAPEDWVRTVSVQHAGTTRAALPSGSRTMRKRSTSRPGTSHSIISTSFPSSQADGFFQNGLQSPAQDRFSSNPESPTVISRTVTSPSAKDQLRRNNVKSGFYAASTVSWTSSSSSDATTRPVTAIHRVASQGNLNSKDVIVQTWESRQYNAFPSDIFALAAITLDIFTCLCKRKHSDFVHHRGAKNRNAGRGGSVADASFHLDRNSNQVNSWIGKLERDATKQSDPVFCGVKPMLAIVKQMLYRDPESRPLASQVALSFSSAISQLKGAVELHCCSQDRCNTIGQKLNSDPAPSLSKTSTIAASDDSPLHSKDTTSSTSSHFTFNFKPLHWKDDQTKNEPILEEEPYEPGILVIDSGDEADDRRWQNDSSLYPSAVSPTTKESPSGFTHYTSSNVSSSDVLPVSSGAVLTSSQRQVKGGSNNNNFSRLWGGGAGLASSTAEIA</sequence>
<dbReference type="Pfam" id="PF00069">
    <property type="entry name" value="Pkinase"/>
    <property type="match status" value="1"/>
</dbReference>
<feature type="compositionally biased region" description="Polar residues" evidence="1">
    <location>
        <begin position="373"/>
        <end position="402"/>
    </location>
</feature>